<keyword evidence="5 7" id="KW-1133">Transmembrane helix</keyword>
<dbReference type="NCBIfam" id="TIGR01494">
    <property type="entry name" value="ATPase_P-type"/>
    <property type="match status" value="1"/>
</dbReference>
<feature type="transmembrane region" description="Helical" evidence="7">
    <location>
        <begin position="162"/>
        <end position="182"/>
    </location>
</feature>
<evidence type="ECO:0000256" key="2">
    <source>
        <dbReference type="ARBA" id="ARBA00022692"/>
    </source>
</evidence>
<accession>A0ABD3BH84</accession>
<evidence type="ECO:0000259" key="8">
    <source>
        <dbReference type="Pfam" id="PF16212"/>
    </source>
</evidence>
<dbReference type="Proteomes" id="UP001632038">
    <property type="component" value="Unassembled WGS sequence"/>
</dbReference>
<evidence type="ECO:0000256" key="3">
    <source>
        <dbReference type="ARBA" id="ARBA00022723"/>
    </source>
</evidence>
<evidence type="ECO:0000313" key="10">
    <source>
        <dbReference type="Proteomes" id="UP001632038"/>
    </source>
</evidence>
<dbReference type="SUPFAM" id="SSF81665">
    <property type="entry name" value="Calcium ATPase, transmembrane domain M"/>
    <property type="match status" value="1"/>
</dbReference>
<dbReference type="InterPro" id="IPR023298">
    <property type="entry name" value="ATPase_P-typ_TM_dom_sf"/>
</dbReference>
<dbReference type="InterPro" id="IPR001757">
    <property type="entry name" value="P_typ_ATPase"/>
</dbReference>
<feature type="transmembrane region" description="Helical" evidence="7">
    <location>
        <begin position="281"/>
        <end position="300"/>
    </location>
</feature>
<evidence type="ECO:0000256" key="1">
    <source>
        <dbReference type="ARBA" id="ARBA00004141"/>
    </source>
</evidence>
<proteinExistence type="predicted"/>
<feature type="domain" description="P-type ATPase C-terminal" evidence="8">
    <location>
        <begin position="98"/>
        <end position="196"/>
    </location>
</feature>
<dbReference type="GO" id="GO:0016020">
    <property type="term" value="C:membrane"/>
    <property type="evidence" value="ECO:0007669"/>
    <property type="project" value="UniProtKB-SubCell"/>
</dbReference>
<dbReference type="InterPro" id="IPR036412">
    <property type="entry name" value="HAD-like_sf"/>
</dbReference>
<organism evidence="9 10">
    <name type="scientific">Castilleja foliolosa</name>
    <dbReference type="NCBI Taxonomy" id="1961234"/>
    <lineage>
        <taxon>Eukaryota</taxon>
        <taxon>Viridiplantae</taxon>
        <taxon>Streptophyta</taxon>
        <taxon>Embryophyta</taxon>
        <taxon>Tracheophyta</taxon>
        <taxon>Spermatophyta</taxon>
        <taxon>Magnoliopsida</taxon>
        <taxon>eudicotyledons</taxon>
        <taxon>Gunneridae</taxon>
        <taxon>Pentapetalae</taxon>
        <taxon>asterids</taxon>
        <taxon>lamiids</taxon>
        <taxon>Lamiales</taxon>
        <taxon>Orobanchaceae</taxon>
        <taxon>Pedicularideae</taxon>
        <taxon>Castillejinae</taxon>
        <taxon>Castilleja</taxon>
    </lineage>
</organism>
<comment type="caution">
    <text evidence="9">The sequence shown here is derived from an EMBL/GenBank/DDBJ whole genome shotgun (WGS) entry which is preliminary data.</text>
</comment>
<reference evidence="10" key="1">
    <citation type="journal article" date="2024" name="IScience">
        <title>Strigolactones Initiate the Formation of Haustorium-like Structures in Castilleja.</title>
        <authorList>
            <person name="Buerger M."/>
            <person name="Peterson D."/>
            <person name="Chory J."/>
        </authorList>
    </citation>
    <scope>NUCLEOTIDE SEQUENCE [LARGE SCALE GENOMIC DNA]</scope>
</reference>
<dbReference type="InterPro" id="IPR032630">
    <property type="entry name" value="P_typ_ATPase_c"/>
</dbReference>
<sequence length="428" mass="49839">MNDENRNDAPLALVVDGKALDLSMNDDVRNRFLSVAMKCDVVICCRVSPKQKALITRRVKEHSGKTILAIGDGANDVGMIQEADIGVGISGMEGMQAVMASDFSLPQFRFLERLLIVHGHWCYKRITKMILYFVYKNIAFGLTLFYYNIFTGFSGQDLYDDWYMVMFNVVLTSLPVISLGVLEQDVSSDVCLKIPSPLPRRPKKHMLQLETHHRLDPKRHFRLTLRLHNQHLHPIPLPLRQNRPPSRHFTHRHRHPYTSIIWTVNCQIALTISHFTYITHFLVWGSILSWYVFLYLYSALPPLYSTNVFHLFTEQIGPAPVYWISTMLVVVVSLFPHFLYVVVRGEFFPMDDRIIREMKYSGTDVEDNTVWLREQEKSKQLTQIGYSARVDAKIRDLKEQMRKKRKSFYLSVTNSPIYKTVTRREITH</sequence>
<dbReference type="InterPro" id="IPR023214">
    <property type="entry name" value="HAD_sf"/>
</dbReference>
<protein>
    <recommendedName>
        <fullName evidence="8">P-type ATPase C-terminal domain-containing protein</fullName>
    </recommendedName>
</protein>
<keyword evidence="4" id="KW-0460">Magnesium</keyword>
<evidence type="ECO:0000256" key="7">
    <source>
        <dbReference type="SAM" id="Phobius"/>
    </source>
</evidence>
<keyword evidence="10" id="KW-1185">Reference proteome</keyword>
<dbReference type="PANTHER" id="PTHR24092">
    <property type="entry name" value="PROBABLE PHOSPHOLIPID-TRANSPORTING ATPASE"/>
    <property type="match status" value="1"/>
</dbReference>
<keyword evidence="2 7" id="KW-0812">Transmembrane</keyword>
<feature type="transmembrane region" description="Helical" evidence="7">
    <location>
        <begin position="320"/>
        <end position="343"/>
    </location>
</feature>
<dbReference type="EMBL" id="JAVIJP010000087">
    <property type="protein sequence ID" value="KAL3616770.1"/>
    <property type="molecule type" value="Genomic_DNA"/>
</dbReference>
<gene>
    <name evidence="9" type="ORF">CASFOL_039164</name>
</gene>
<comment type="subcellular location">
    <subcellularLocation>
        <location evidence="1">Membrane</location>
        <topology evidence="1">Multi-pass membrane protein</topology>
    </subcellularLocation>
</comment>
<name>A0ABD3BH84_9LAMI</name>
<feature type="transmembrane region" description="Helical" evidence="7">
    <location>
        <begin position="130"/>
        <end position="150"/>
    </location>
</feature>
<evidence type="ECO:0000313" key="9">
    <source>
        <dbReference type="EMBL" id="KAL3616770.1"/>
    </source>
</evidence>
<evidence type="ECO:0000256" key="4">
    <source>
        <dbReference type="ARBA" id="ARBA00022842"/>
    </source>
</evidence>
<dbReference type="SUPFAM" id="SSF56784">
    <property type="entry name" value="HAD-like"/>
    <property type="match status" value="1"/>
</dbReference>
<feature type="domain" description="P-type ATPase C-terminal" evidence="8">
    <location>
        <begin position="257"/>
        <end position="349"/>
    </location>
</feature>
<dbReference type="AlphaFoldDB" id="A0ABD3BH84"/>
<keyword evidence="6 7" id="KW-0472">Membrane</keyword>
<dbReference type="PANTHER" id="PTHR24092:SF157">
    <property type="entry name" value="PHOSPHOLIPID-TRANSPORTING ATPASE"/>
    <property type="match status" value="1"/>
</dbReference>
<dbReference type="Gene3D" id="3.40.50.1000">
    <property type="entry name" value="HAD superfamily/HAD-like"/>
    <property type="match status" value="1"/>
</dbReference>
<evidence type="ECO:0000256" key="5">
    <source>
        <dbReference type="ARBA" id="ARBA00022989"/>
    </source>
</evidence>
<dbReference type="Pfam" id="PF16212">
    <property type="entry name" value="PhoLip_ATPase_C"/>
    <property type="match status" value="2"/>
</dbReference>
<dbReference type="GO" id="GO:0046872">
    <property type="term" value="F:metal ion binding"/>
    <property type="evidence" value="ECO:0007669"/>
    <property type="project" value="UniProtKB-KW"/>
</dbReference>
<keyword evidence="3" id="KW-0479">Metal-binding</keyword>
<evidence type="ECO:0000256" key="6">
    <source>
        <dbReference type="ARBA" id="ARBA00023136"/>
    </source>
</evidence>